<keyword evidence="1" id="KW-0472">Membrane</keyword>
<feature type="transmembrane region" description="Helical" evidence="1">
    <location>
        <begin position="111"/>
        <end position="128"/>
    </location>
</feature>
<keyword evidence="1" id="KW-0812">Transmembrane</keyword>
<reference evidence="2 3" key="1">
    <citation type="submission" date="2021-07" db="EMBL/GenBank/DDBJ databases">
        <title>Mesonia aestuariivivens sp. nov., isolated from a tidal flat.</title>
        <authorList>
            <person name="Kim Y.-O."/>
            <person name="Yoon J.-H."/>
        </authorList>
    </citation>
    <scope>NUCLEOTIDE SEQUENCE [LARGE SCALE GENOMIC DNA]</scope>
    <source>
        <strain evidence="2 3">JHPTF-M18</strain>
    </source>
</reference>
<accession>A0ABS6W415</accession>
<name>A0ABS6W415_9FLAO</name>
<evidence type="ECO:0000313" key="2">
    <source>
        <dbReference type="EMBL" id="MBW2962617.1"/>
    </source>
</evidence>
<keyword evidence="3" id="KW-1185">Reference proteome</keyword>
<sequence length="237" mass="27248">MNNNKNNNKRVLEVYVLPILVIIFLIAISTVFSKYLNLNKSDSSFDFFIALGVGLFFHFWKKINWISLPDGSHLKVKNSNNNHKSSIGYKQLDLKTSNSNIEFRNSLDSKVVSLICGFIAIIAGIYIFPNSGFLLTISLISVGILVLHQGINGLLNRTPELVLNNEGIWTKELNFEPWKRVIKTSVVKQKIRYNYSTYLEIYLCDYSNEIPKQRLNLDDIKNKEQIKTTIDKLNKKN</sequence>
<gene>
    <name evidence="2" type="ORF">KW502_12525</name>
</gene>
<protein>
    <recommendedName>
        <fullName evidence="4">DUF5673 domain-containing protein</fullName>
    </recommendedName>
</protein>
<dbReference type="EMBL" id="JAHWDF010000014">
    <property type="protein sequence ID" value="MBW2962617.1"/>
    <property type="molecule type" value="Genomic_DNA"/>
</dbReference>
<feature type="transmembrane region" description="Helical" evidence="1">
    <location>
        <begin position="44"/>
        <end position="60"/>
    </location>
</feature>
<feature type="transmembrane region" description="Helical" evidence="1">
    <location>
        <begin position="12"/>
        <end position="32"/>
    </location>
</feature>
<evidence type="ECO:0008006" key="4">
    <source>
        <dbReference type="Google" id="ProtNLM"/>
    </source>
</evidence>
<evidence type="ECO:0000313" key="3">
    <source>
        <dbReference type="Proteomes" id="UP000719267"/>
    </source>
</evidence>
<evidence type="ECO:0000256" key="1">
    <source>
        <dbReference type="SAM" id="Phobius"/>
    </source>
</evidence>
<keyword evidence="1" id="KW-1133">Transmembrane helix</keyword>
<proteinExistence type="predicted"/>
<comment type="caution">
    <text evidence="2">The sequence shown here is derived from an EMBL/GenBank/DDBJ whole genome shotgun (WGS) entry which is preliminary data.</text>
</comment>
<organism evidence="2 3">
    <name type="scientific">Mesonia aestuariivivens</name>
    <dbReference type="NCBI Taxonomy" id="2796128"/>
    <lineage>
        <taxon>Bacteria</taxon>
        <taxon>Pseudomonadati</taxon>
        <taxon>Bacteroidota</taxon>
        <taxon>Flavobacteriia</taxon>
        <taxon>Flavobacteriales</taxon>
        <taxon>Flavobacteriaceae</taxon>
        <taxon>Mesonia</taxon>
    </lineage>
</organism>
<dbReference type="RefSeq" id="WP_219040897.1">
    <property type="nucleotide sequence ID" value="NZ_JAHWDF010000014.1"/>
</dbReference>
<dbReference type="Proteomes" id="UP000719267">
    <property type="component" value="Unassembled WGS sequence"/>
</dbReference>
<feature type="transmembrane region" description="Helical" evidence="1">
    <location>
        <begin position="134"/>
        <end position="155"/>
    </location>
</feature>